<reference evidence="1" key="1">
    <citation type="journal article" date="2020" name="Stud. Mycol.">
        <title>101 Dothideomycetes genomes: a test case for predicting lifestyles and emergence of pathogens.</title>
        <authorList>
            <person name="Haridas S."/>
            <person name="Albert R."/>
            <person name="Binder M."/>
            <person name="Bloem J."/>
            <person name="Labutti K."/>
            <person name="Salamov A."/>
            <person name="Andreopoulos B."/>
            <person name="Baker S."/>
            <person name="Barry K."/>
            <person name="Bills G."/>
            <person name="Bluhm B."/>
            <person name="Cannon C."/>
            <person name="Castanera R."/>
            <person name="Culley D."/>
            <person name="Daum C."/>
            <person name="Ezra D."/>
            <person name="Gonzalez J."/>
            <person name="Henrissat B."/>
            <person name="Kuo A."/>
            <person name="Liang C."/>
            <person name="Lipzen A."/>
            <person name="Lutzoni F."/>
            <person name="Magnuson J."/>
            <person name="Mondo S."/>
            <person name="Nolan M."/>
            <person name="Ohm R."/>
            <person name="Pangilinan J."/>
            <person name="Park H.-J."/>
            <person name="Ramirez L."/>
            <person name="Alfaro M."/>
            <person name="Sun H."/>
            <person name="Tritt A."/>
            <person name="Yoshinaga Y."/>
            <person name="Zwiers L.-H."/>
            <person name="Turgeon B."/>
            <person name="Goodwin S."/>
            <person name="Spatafora J."/>
            <person name="Crous P."/>
            <person name="Grigoriev I."/>
        </authorList>
    </citation>
    <scope>NUCLEOTIDE SEQUENCE</scope>
    <source>
        <strain evidence="1">SCOH1-5</strain>
    </source>
</reference>
<evidence type="ECO:0000313" key="2">
    <source>
        <dbReference type="Proteomes" id="UP000799539"/>
    </source>
</evidence>
<evidence type="ECO:0000313" key="1">
    <source>
        <dbReference type="EMBL" id="KAF2210771.1"/>
    </source>
</evidence>
<organism evidence="1 2">
    <name type="scientific">Cercospora zeae-maydis SCOH1-5</name>
    <dbReference type="NCBI Taxonomy" id="717836"/>
    <lineage>
        <taxon>Eukaryota</taxon>
        <taxon>Fungi</taxon>
        <taxon>Dikarya</taxon>
        <taxon>Ascomycota</taxon>
        <taxon>Pezizomycotina</taxon>
        <taxon>Dothideomycetes</taxon>
        <taxon>Dothideomycetidae</taxon>
        <taxon>Mycosphaerellales</taxon>
        <taxon>Mycosphaerellaceae</taxon>
        <taxon>Cercospora</taxon>
    </lineage>
</organism>
<name>A0A6A6FBH2_9PEZI</name>
<accession>A0A6A6FBH2</accession>
<keyword evidence="2" id="KW-1185">Reference proteome</keyword>
<gene>
    <name evidence="1" type="ORF">CERZMDRAFT_91050</name>
</gene>
<dbReference type="AlphaFoldDB" id="A0A6A6FBH2"/>
<dbReference type="Proteomes" id="UP000799539">
    <property type="component" value="Unassembled WGS sequence"/>
</dbReference>
<dbReference type="EMBL" id="ML992679">
    <property type="protein sequence ID" value="KAF2210771.1"/>
    <property type="molecule type" value="Genomic_DNA"/>
</dbReference>
<protein>
    <submittedName>
        <fullName evidence="1">Uncharacterized protein</fullName>
    </submittedName>
</protein>
<proteinExistence type="predicted"/>
<sequence length="79" mass="9019">MEISGHGEYCERDATCVQYSVNADGRCATGTEFRLGRIQPDYTLAGSWNVWMRKLDEHCPSQNYGRCHEVCRCTLNAAW</sequence>